<accession>A0A964BRZ5</accession>
<organism evidence="1 2">
    <name type="scientific">Waterburya agarophytonicola KI4</name>
    <dbReference type="NCBI Taxonomy" id="2874699"/>
    <lineage>
        <taxon>Bacteria</taxon>
        <taxon>Bacillati</taxon>
        <taxon>Cyanobacteriota</taxon>
        <taxon>Cyanophyceae</taxon>
        <taxon>Pleurocapsales</taxon>
        <taxon>Hyellaceae</taxon>
        <taxon>Waterburya</taxon>
        <taxon>Waterburya agarophytonicola</taxon>
    </lineage>
</organism>
<proteinExistence type="predicted"/>
<dbReference type="Proteomes" id="UP000729733">
    <property type="component" value="Unassembled WGS sequence"/>
</dbReference>
<dbReference type="AlphaFoldDB" id="A0A964BRZ5"/>
<sequence length="82" mass="9375">MTQTPDQYLTPEESADVEAALLTSPEKFLTRLTISSQRLLQKIAQESQVAIEDLSHQQIIQWFENDSKAKRERGDDAGTLKW</sequence>
<evidence type="ECO:0000313" key="1">
    <source>
        <dbReference type="EMBL" id="MCC0176750.1"/>
    </source>
</evidence>
<evidence type="ECO:0000313" key="2">
    <source>
        <dbReference type="Proteomes" id="UP000729733"/>
    </source>
</evidence>
<dbReference type="PANTHER" id="PTHR36382">
    <property type="entry name" value="OSJNBA0043L09.26 PROTEIN"/>
    <property type="match status" value="1"/>
</dbReference>
<reference evidence="1" key="1">
    <citation type="journal article" date="2021" name="Antonie Van Leeuwenhoek">
        <title>Draft genome and description of Waterburya agarophytonicola gen. nov. sp. nov. (Pleurocapsales, Cyanobacteria): a seaweed symbiont.</title>
        <authorList>
            <person name="Bonthond G."/>
            <person name="Shalygin S."/>
            <person name="Bayer T."/>
            <person name="Weinberger F."/>
        </authorList>
    </citation>
    <scope>NUCLEOTIDE SEQUENCE</scope>
    <source>
        <strain evidence="1">KI4</strain>
    </source>
</reference>
<comment type="caution">
    <text evidence="1">The sequence shown here is derived from an EMBL/GenBank/DDBJ whole genome shotgun (WGS) entry which is preliminary data.</text>
</comment>
<gene>
    <name evidence="1" type="ORF">I4641_07135</name>
</gene>
<keyword evidence="2" id="KW-1185">Reference proteome</keyword>
<dbReference type="EMBL" id="JADWDC010000012">
    <property type="protein sequence ID" value="MCC0176750.1"/>
    <property type="molecule type" value="Genomic_DNA"/>
</dbReference>
<dbReference type="PANTHER" id="PTHR36382:SF2">
    <property type="entry name" value="OS04G0635700 PROTEIN"/>
    <property type="match status" value="1"/>
</dbReference>
<name>A0A964BRZ5_9CYAN</name>
<dbReference type="RefSeq" id="WP_229639788.1">
    <property type="nucleotide sequence ID" value="NZ_JADWDC010000012.1"/>
</dbReference>
<protein>
    <submittedName>
        <fullName evidence="1">Uncharacterized protein</fullName>
    </submittedName>
</protein>